<keyword evidence="2" id="KW-1185">Reference proteome</keyword>
<proteinExistence type="predicted"/>
<name>M2RS15_CERS8</name>
<accession>M2RS15</accession>
<sequence length="118" mass="13225">MNLRLRAILISSAGLSLRPHTRSALSSLQTITALLLSRAHSLSFSEFARMVCALQTLCKVALFEVTINGSRSYNLKNVRFARALHIKELYVQYCAFGDRHPFWNLLTAPSLSKSLESI</sequence>
<dbReference type="AlphaFoldDB" id="M2RS15"/>
<evidence type="ECO:0000313" key="2">
    <source>
        <dbReference type="Proteomes" id="UP000016930"/>
    </source>
</evidence>
<dbReference type="Proteomes" id="UP000016930">
    <property type="component" value="Unassembled WGS sequence"/>
</dbReference>
<evidence type="ECO:0000313" key="1">
    <source>
        <dbReference type="EMBL" id="EMD41227.1"/>
    </source>
</evidence>
<reference evidence="1 2" key="1">
    <citation type="journal article" date="2012" name="Proc. Natl. Acad. Sci. U.S.A.">
        <title>Comparative genomics of Ceriporiopsis subvermispora and Phanerochaete chrysosporium provide insight into selective ligninolysis.</title>
        <authorList>
            <person name="Fernandez-Fueyo E."/>
            <person name="Ruiz-Duenas F.J."/>
            <person name="Ferreira P."/>
            <person name="Floudas D."/>
            <person name="Hibbett D.S."/>
            <person name="Canessa P."/>
            <person name="Larrondo L.F."/>
            <person name="James T.Y."/>
            <person name="Seelenfreund D."/>
            <person name="Lobos S."/>
            <person name="Polanco R."/>
            <person name="Tello M."/>
            <person name="Honda Y."/>
            <person name="Watanabe T."/>
            <person name="Watanabe T."/>
            <person name="Ryu J.S."/>
            <person name="Kubicek C.P."/>
            <person name="Schmoll M."/>
            <person name="Gaskell J."/>
            <person name="Hammel K.E."/>
            <person name="St John F.J."/>
            <person name="Vanden Wymelenberg A."/>
            <person name="Sabat G."/>
            <person name="Splinter BonDurant S."/>
            <person name="Syed K."/>
            <person name="Yadav J.S."/>
            <person name="Doddapaneni H."/>
            <person name="Subramanian V."/>
            <person name="Lavin J.L."/>
            <person name="Oguiza J.A."/>
            <person name="Perez G."/>
            <person name="Pisabarro A.G."/>
            <person name="Ramirez L."/>
            <person name="Santoyo F."/>
            <person name="Master E."/>
            <person name="Coutinho P.M."/>
            <person name="Henrissat B."/>
            <person name="Lombard V."/>
            <person name="Magnuson J.K."/>
            <person name="Kuees U."/>
            <person name="Hori C."/>
            <person name="Igarashi K."/>
            <person name="Samejima M."/>
            <person name="Held B.W."/>
            <person name="Barry K.W."/>
            <person name="LaButti K.M."/>
            <person name="Lapidus A."/>
            <person name="Lindquist E.A."/>
            <person name="Lucas S.M."/>
            <person name="Riley R."/>
            <person name="Salamov A.A."/>
            <person name="Hoffmeister D."/>
            <person name="Schwenk D."/>
            <person name="Hadar Y."/>
            <person name="Yarden O."/>
            <person name="de Vries R.P."/>
            <person name="Wiebenga A."/>
            <person name="Stenlid J."/>
            <person name="Eastwood D."/>
            <person name="Grigoriev I.V."/>
            <person name="Berka R.M."/>
            <person name="Blanchette R.A."/>
            <person name="Kersten P."/>
            <person name="Martinez A.T."/>
            <person name="Vicuna R."/>
            <person name="Cullen D."/>
        </authorList>
    </citation>
    <scope>NUCLEOTIDE SEQUENCE [LARGE SCALE GENOMIC DNA]</scope>
    <source>
        <strain evidence="1 2">B</strain>
    </source>
</reference>
<dbReference type="HOGENOM" id="CLU_2072856_0_0_1"/>
<organism evidence="1 2">
    <name type="scientific">Ceriporiopsis subvermispora (strain B)</name>
    <name type="common">White-rot fungus</name>
    <name type="synonym">Gelatoporia subvermispora</name>
    <dbReference type="NCBI Taxonomy" id="914234"/>
    <lineage>
        <taxon>Eukaryota</taxon>
        <taxon>Fungi</taxon>
        <taxon>Dikarya</taxon>
        <taxon>Basidiomycota</taxon>
        <taxon>Agaricomycotina</taxon>
        <taxon>Agaricomycetes</taxon>
        <taxon>Polyporales</taxon>
        <taxon>Gelatoporiaceae</taxon>
        <taxon>Gelatoporia</taxon>
    </lineage>
</organism>
<protein>
    <submittedName>
        <fullName evidence="1">Uncharacterized protein</fullName>
    </submittedName>
</protein>
<gene>
    <name evidence="1" type="ORF">CERSUDRAFT_109847</name>
</gene>
<dbReference type="EMBL" id="KB445791">
    <property type="protein sequence ID" value="EMD41227.1"/>
    <property type="molecule type" value="Genomic_DNA"/>
</dbReference>